<dbReference type="Proteomes" id="UP001221142">
    <property type="component" value="Unassembled WGS sequence"/>
</dbReference>
<proteinExistence type="predicted"/>
<dbReference type="EMBL" id="JARKIF010000017">
    <property type="protein sequence ID" value="KAJ7620214.1"/>
    <property type="molecule type" value="Genomic_DNA"/>
</dbReference>
<gene>
    <name evidence="1" type="ORF">FB45DRAFT_1006834</name>
</gene>
<dbReference type="InterPro" id="IPR032675">
    <property type="entry name" value="LRR_dom_sf"/>
</dbReference>
<accession>A0AAD7BG40</accession>
<name>A0AAD7BG40_9AGAR</name>
<reference evidence="1" key="1">
    <citation type="submission" date="2023-03" db="EMBL/GenBank/DDBJ databases">
        <title>Massive genome expansion in bonnet fungi (Mycena s.s.) driven by repeated elements and novel gene families across ecological guilds.</title>
        <authorList>
            <consortium name="Lawrence Berkeley National Laboratory"/>
            <person name="Harder C.B."/>
            <person name="Miyauchi S."/>
            <person name="Viragh M."/>
            <person name="Kuo A."/>
            <person name="Thoen E."/>
            <person name="Andreopoulos B."/>
            <person name="Lu D."/>
            <person name="Skrede I."/>
            <person name="Drula E."/>
            <person name="Henrissat B."/>
            <person name="Morin E."/>
            <person name="Kohler A."/>
            <person name="Barry K."/>
            <person name="LaButti K."/>
            <person name="Morin E."/>
            <person name="Salamov A."/>
            <person name="Lipzen A."/>
            <person name="Mereny Z."/>
            <person name="Hegedus B."/>
            <person name="Baldrian P."/>
            <person name="Stursova M."/>
            <person name="Weitz H."/>
            <person name="Taylor A."/>
            <person name="Grigoriev I.V."/>
            <person name="Nagy L.G."/>
            <person name="Martin F."/>
            <person name="Kauserud H."/>
        </authorList>
    </citation>
    <scope>NUCLEOTIDE SEQUENCE</scope>
    <source>
        <strain evidence="1">9284</strain>
    </source>
</reference>
<dbReference type="AlphaFoldDB" id="A0AAD7BG40"/>
<organism evidence="1 2">
    <name type="scientific">Roridomyces roridus</name>
    <dbReference type="NCBI Taxonomy" id="1738132"/>
    <lineage>
        <taxon>Eukaryota</taxon>
        <taxon>Fungi</taxon>
        <taxon>Dikarya</taxon>
        <taxon>Basidiomycota</taxon>
        <taxon>Agaricomycotina</taxon>
        <taxon>Agaricomycetes</taxon>
        <taxon>Agaricomycetidae</taxon>
        <taxon>Agaricales</taxon>
        <taxon>Marasmiineae</taxon>
        <taxon>Mycenaceae</taxon>
        <taxon>Roridomyces</taxon>
    </lineage>
</organism>
<keyword evidence="2" id="KW-1185">Reference proteome</keyword>
<evidence type="ECO:0000313" key="1">
    <source>
        <dbReference type="EMBL" id="KAJ7620214.1"/>
    </source>
</evidence>
<comment type="caution">
    <text evidence="1">The sequence shown here is derived from an EMBL/GenBank/DDBJ whole genome shotgun (WGS) entry which is preliminary data.</text>
</comment>
<dbReference type="SUPFAM" id="SSF52047">
    <property type="entry name" value="RNI-like"/>
    <property type="match status" value="1"/>
</dbReference>
<sequence>MAARTPLSLVLPLLGNLKRMSLVEDSRWSWNADHEFTRTGHTHWSTIGRQIKSALTDVFASPNLESIHISGLAIHSPQVLLSLFSGATALKTLALSNIHFIETDNLSSSSESQRWHPQLMSLRISSKGGGDPLSVYFLNPQIDLSRLTTLTVTTNFQEWTNTAPVGALLSLESIEHVVTDCYNCLFPKSTFHSNRCTIRIRSSDIRYTMQETFRDCPPDSRAESIIFEGNVRLRWPATDLLLNLTVASALVNMRSLRAVKIRVDVLSFRDQQDRSWLEDMRSSLPCLTERGLLTVTRSDEDGDEHVWN</sequence>
<dbReference type="Gene3D" id="3.80.10.10">
    <property type="entry name" value="Ribonuclease Inhibitor"/>
    <property type="match status" value="1"/>
</dbReference>
<protein>
    <submittedName>
        <fullName evidence="1">Uncharacterized protein</fullName>
    </submittedName>
</protein>
<evidence type="ECO:0000313" key="2">
    <source>
        <dbReference type="Proteomes" id="UP001221142"/>
    </source>
</evidence>